<dbReference type="InterPro" id="IPR052896">
    <property type="entry name" value="GGT-like_enzyme"/>
</dbReference>
<organism evidence="7 8">
    <name type="scientific">Alkalibacterium putridalgicola</name>
    <dbReference type="NCBI Taxonomy" id="426703"/>
    <lineage>
        <taxon>Bacteria</taxon>
        <taxon>Bacillati</taxon>
        <taxon>Bacillota</taxon>
        <taxon>Bacilli</taxon>
        <taxon>Lactobacillales</taxon>
        <taxon>Carnobacteriaceae</taxon>
        <taxon>Alkalibacterium</taxon>
    </lineage>
</organism>
<dbReference type="GO" id="GO:0006751">
    <property type="term" value="P:glutathione catabolic process"/>
    <property type="evidence" value="ECO:0007669"/>
    <property type="project" value="UniProtKB-UniRule"/>
</dbReference>
<comment type="catalytic activity">
    <reaction evidence="3 6">
        <text>an N-terminal (5-L-glutamyl)-[peptide] + an alpha-amino acid = 5-L-glutamyl amino acid + an N-terminal L-alpha-aminoacyl-[peptide]</text>
        <dbReference type="Rhea" id="RHEA:23904"/>
        <dbReference type="Rhea" id="RHEA-COMP:9780"/>
        <dbReference type="Rhea" id="RHEA-COMP:9795"/>
        <dbReference type="ChEBI" id="CHEBI:77644"/>
        <dbReference type="ChEBI" id="CHEBI:78597"/>
        <dbReference type="ChEBI" id="CHEBI:78599"/>
        <dbReference type="ChEBI" id="CHEBI:78608"/>
        <dbReference type="EC" id="2.3.2.2"/>
    </reaction>
</comment>
<dbReference type="EC" id="2.3.2.2" evidence="6"/>
<feature type="active site" description="Nucleophile" evidence="4">
    <location>
        <position position="368"/>
    </location>
</feature>
<keyword evidence="6" id="KW-0808">Transferase</keyword>
<dbReference type="Gene3D" id="3.60.20.40">
    <property type="match status" value="1"/>
</dbReference>
<gene>
    <name evidence="7" type="ORF">SAMN04488100_10667</name>
</gene>
<dbReference type="Pfam" id="PF01019">
    <property type="entry name" value="G_glu_transpept"/>
    <property type="match status" value="1"/>
</dbReference>
<dbReference type="GO" id="GO:0006750">
    <property type="term" value="P:glutathione biosynthetic process"/>
    <property type="evidence" value="ECO:0007669"/>
    <property type="project" value="UniProtKB-KW"/>
</dbReference>
<comment type="PTM">
    <text evidence="6">Cleaved by autocatalysis into a large and a small subunit.</text>
</comment>
<sequence length="548" mass="59660">MLHTKGINIHMGDLDFNTGTFHYGSRRELVYGKNGMVAASHPLAAQVGRDILKAGGNAVDAAVATAAALTVVEPGSNGIGGDSFSIIWKDEQLYGLNASGPSPKGMVPASYLDKSKPFPTYGLKAVTVPGIPAGWAELIEKHGKLSLEAVLEPAARLAEEGVVISDTVHNAYQRSFNRFTKEKEQYPEMISWFDVYASGGRVPDVTEVWSSKGHARTLRLIGQTKGRAFYTGEIADAIDAFSQAYGGYLRKDDLAGYQPEWVTPVKVDYKGYQVWEMPPNGQGVVALMALNILKHVDMKGRDDPDTLHKQIEAIKLAFSDGQLTIADTDHMKLNVSELLSEDYAKERARLIGDQAIDAQPGFSDNSGTVYLATADNEGNMVSYIQSNYMGFGSGAVVPGYGVSLNNRAVGFALEEGHVNALAPGKRPFNTIIPGFLTKENQVIGPFGVMGGQMQPQAHLQVLQSMIDFKMNPQDALDAPRWQWVKNKKVMVEPTMPLALINALKHRGHAVEVEMEKSHFGRGQIIIKTENDTYVGATEPRTDGHVAVW</sequence>
<dbReference type="AlphaFoldDB" id="A0A1H7S0L6"/>
<dbReference type="EC" id="3.4.19.13" evidence="6"/>
<dbReference type="Proteomes" id="UP000198548">
    <property type="component" value="Unassembled WGS sequence"/>
</dbReference>
<dbReference type="PANTHER" id="PTHR43881:SF1">
    <property type="entry name" value="GAMMA-GLUTAMYLTRANSPEPTIDASE (AFU_ORTHOLOGUE AFUA_4G13580)"/>
    <property type="match status" value="1"/>
</dbReference>
<dbReference type="GO" id="GO:0103068">
    <property type="term" value="F:leukotriene C4 gamma-glutamyl transferase activity"/>
    <property type="evidence" value="ECO:0007669"/>
    <property type="project" value="UniProtKB-EC"/>
</dbReference>
<comment type="catalytic activity">
    <reaction evidence="1 6">
        <text>an S-substituted glutathione + H2O = an S-substituted L-cysteinylglycine + L-glutamate</text>
        <dbReference type="Rhea" id="RHEA:59468"/>
        <dbReference type="ChEBI" id="CHEBI:15377"/>
        <dbReference type="ChEBI" id="CHEBI:29985"/>
        <dbReference type="ChEBI" id="CHEBI:90779"/>
        <dbReference type="ChEBI" id="CHEBI:143103"/>
        <dbReference type="EC" id="3.4.19.13"/>
    </reaction>
</comment>
<dbReference type="InterPro" id="IPR043137">
    <property type="entry name" value="GGT_ssub_C"/>
</dbReference>
<evidence type="ECO:0000256" key="5">
    <source>
        <dbReference type="PIRSR" id="PIRSR600101-2"/>
    </source>
</evidence>
<keyword evidence="6" id="KW-0012">Acyltransferase</keyword>
<proteinExistence type="inferred from homology"/>
<protein>
    <recommendedName>
        <fullName evidence="6">Glutathione hydrolase proenzyme</fullName>
        <ecNumber evidence="6">2.3.2.2</ecNumber>
        <ecNumber evidence="6">3.4.19.13</ecNumber>
    </recommendedName>
    <component>
        <recommendedName>
            <fullName evidence="6">Glutathione hydrolase large chain</fullName>
        </recommendedName>
    </component>
    <component>
        <recommendedName>
            <fullName evidence="6">Glutathione hydrolase small chain</fullName>
        </recommendedName>
    </component>
</protein>
<comment type="similarity">
    <text evidence="6">Belongs to the gamma-glutamyltransferase family.</text>
</comment>
<dbReference type="EMBL" id="FOBL01000006">
    <property type="protein sequence ID" value="SEL66052.1"/>
    <property type="molecule type" value="Genomic_DNA"/>
</dbReference>
<accession>A0A1H7S0L6</accession>
<keyword evidence="6" id="KW-0865">Zymogen</keyword>
<name>A0A1H7S0L6_9LACT</name>
<evidence type="ECO:0000256" key="1">
    <source>
        <dbReference type="ARBA" id="ARBA00001049"/>
    </source>
</evidence>
<evidence type="ECO:0000256" key="3">
    <source>
        <dbReference type="ARBA" id="ARBA00047417"/>
    </source>
</evidence>
<evidence type="ECO:0000313" key="8">
    <source>
        <dbReference type="Proteomes" id="UP000198548"/>
    </source>
</evidence>
<comment type="pathway">
    <text evidence="6">Sulfur metabolism; glutathione metabolism.</text>
</comment>
<dbReference type="InterPro" id="IPR029055">
    <property type="entry name" value="Ntn_hydrolases_N"/>
</dbReference>
<dbReference type="GO" id="GO:0036374">
    <property type="term" value="F:glutathione hydrolase activity"/>
    <property type="evidence" value="ECO:0007669"/>
    <property type="project" value="UniProtKB-UniRule"/>
</dbReference>
<evidence type="ECO:0000313" key="7">
    <source>
        <dbReference type="EMBL" id="SEL66052.1"/>
    </source>
</evidence>
<feature type="binding site" evidence="5">
    <location>
        <position position="451"/>
    </location>
    <ligand>
        <name>L-glutamate</name>
        <dbReference type="ChEBI" id="CHEBI:29985"/>
    </ligand>
</feature>
<dbReference type="STRING" id="426703.SAMN04488100_10667"/>
<evidence type="ECO:0000256" key="4">
    <source>
        <dbReference type="PIRSR" id="PIRSR600101-1"/>
    </source>
</evidence>
<dbReference type="InterPro" id="IPR000101">
    <property type="entry name" value="GGT_peptidase"/>
</dbReference>
<keyword evidence="6 7" id="KW-0378">Hydrolase</keyword>
<evidence type="ECO:0000256" key="2">
    <source>
        <dbReference type="ARBA" id="ARBA00001089"/>
    </source>
</evidence>
<dbReference type="PRINTS" id="PR01210">
    <property type="entry name" value="GGTRANSPTASE"/>
</dbReference>
<dbReference type="UniPathway" id="UPA00204"/>
<evidence type="ECO:0000256" key="6">
    <source>
        <dbReference type="RuleBase" id="RU368036"/>
    </source>
</evidence>
<keyword evidence="6" id="KW-0317">Glutathione biosynthesis</keyword>
<dbReference type="NCBIfam" id="TIGR00066">
    <property type="entry name" value="g_glut_trans"/>
    <property type="match status" value="1"/>
</dbReference>
<dbReference type="SUPFAM" id="SSF56235">
    <property type="entry name" value="N-terminal nucleophile aminohydrolases (Ntn hydrolases)"/>
    <property type="match status" value="1"/>
</dbReference>
<dbReference type="PANTHER" id="PTHR43881">
    <property type="entry name" value="GAMMA-GLUTAMYLTRANSPEPTIDASE (AFU_ORTHOLOGUE AFUA_4G13580)"/>
    <property type="match status" value="1"/>
</dbReference>
<dbReference type="Gene3D" id="1.10.246.230">
    <property type="match status" value="1"/>
</dbReference>
<reference evidence="7 8" key="1">
    <citation type="submission" date="2016-10" db="EMBL/GenBank/DDBJ databases">
        <authorList>
            <person name="de Groot N.N."/>
        </authorList>
    </citation>
    <scope>NUCLEOTIDE SEQUENCE [LARGE SCALE GENOMIC DNA]</scope>
    <source>
        <strain evidence="7 8">DSM 19182</strain>
    </source>
</reference>
<comment type="catalytic activity">
    <reaction evidence="2 6">
        <text>glutathione + H2O = L-cysteinylglycine + L-glutamate</text>
        <dbReference type="Rhea" id="RHEA:28807"/>
        <dbReference type="ChEBI" id="CHEBI:15377"/>
        <dbReference type="ChEBI" id="CHEBI:29985"/>
        <dbReference type="ChEBI" id="CHEBI:57925"/>
        <dbReference type="ChEBI" id="CHEBI:61694"/>
        <dbReference type="EC" id="3.4.19.13"/>
    </reaction>
</comment>
<comment type="subunit">
    <text evidence="6">This enzyme consists of two polypeptide chains, which are synthesized in precursor form from a single polypeptide.</text>
</comment>